<dbReference type="Proteomes" id="UP000291084">
    <property type="component" value="Chromosome 5"/>
</dbReference>
<evidence type="ECO:0008006" key="3">
    <source>
        <dbReference type="Google" id="ProtNLM"/>
    </source>
</evidence>
<dbReference type="EMBL" id="AP015038">
    <property type="protein sequence ID" value="BAT88673.1"/>
    <property type="molecule type" value="Genomic_DNA"/>
</dbReference>
<proteinExistence type="predicted"/>
<reference evidence="1 2" key="1">
    <citation type="journal article" date="2015" name="Sci. Rep.">
        <title>The power of single molecule real-time sequencing technology in the de novo assembly of a eukaryotic genome.</title>
        <authorList>
            <person name="Sakai H."/>
            <person name="Naito K."/>
            <person name="Ogiso-Tanaka E."/>
            <person name="Takahashi Y."/>
            <person name="Iseki K."/>
            <person name="Muto C."/>
            <person name="Satou K."/>
            <person name="Teruya K."/>
            <person name="Shiroma A."/>
            <person name="Shimoji M."/>
            <person name="Hirano T."/>
            <person name="Itoh T."/>
            <person name="Kaga A."/>
            <person name="Tomooka N."/>
        </authorList>
    </citation>
    <scope>NUCLEOTIDE SEQUENCE [LARGE SCALE GENOMIC DNA]</scope>
    <source>
        <strain evidence="2">cv. Shumari</strain>
    </source>
</reference>
<keyword evidence="2" id="KW-1185">Reference proteome</keyword>
<evidence type="ECO:0000313" key="2">
    <source>
        <dbReference type="Proteomes" id="UP000291084"/>
    </source>
</evidence>
<accession>A0A0S3S760</accession>
<protein>
    <recommendedName>
        <fullName evidence="3">Reverse transcriptase Ty1/copia-type domain-containing protein</fullName>
    </recommendedName>
</protein>
<dbReference type="CDD" id="cd09272">
    <property type="entry name" value="RNase_HI_RT_Ty1"/>
    <property type="match status" value="1"/>
</dbReference>
<name>A0A0S3S760_PHAAN</name>
<dbReference type="AlphaFoldDB" id="A0A0S3S760"/>
<dbReference type="OrthoDB" id="1726046at2759"/>
<dbReference type="PANTHER" id="PTHR11439:SF442">
    <property type="entry name" value="CYSTEINE-RICH RLK (RECEPTOR-LIKE PROTEIN KINASE) 8"/>
    <property type="match status" value="1"/>
</dbReference>
<sequence>MQSVCVCARYQSSPRESHLTAVKRILKYLKGTASFGLWYPSGTEPSLVGFSDADYGGCKIDRKSTSGTCHLLGSSLVSWHSKKQACVALSTTEAEYIAAGNCCAQILWMKQQLEDYDIHLDHIPLKCDNTSAINLTKNPIMHSRTKHIEIRHHFLRDHVQKGDCEIKYIDTQHQLADIFTKALPKDRFYELRRDLGILKIF</sequence>
<dbReference type="PANTHER" id="PTHR11439">
    <property type="entry name" value="GAG-POL-RELATED RETROTRANSPOSON"/>
    <property type="match status" value="1"/>
</dbReference>
<evidence type="ECO:0000313" key="1">
    <source>
        <dbReference type="EMBL" id="BAT88673.1"/>
    </source>
</evidence>
<organism evidence="1 2">
    <name type="scientific">Vigna angularis var. angularis</name>
    <dbReference type="NCBI Taxonomy" id="157739"/>
    <lineage>
        <taxon>Eukaryota</taxon>
        <taxon>Viridiplantae</taxon>
        <taxon>Streptophyta</taxon>
        <taxon>Embryophyta</taxon>
        <taxon>Tracheophyta</taxon>
        <taxon>Spermatophyta</taxon>
        <taxon>Magnoliopsida</taxon>
        <taxon>eudicotyledons</taxon>
        <taxon>Gunneridae</taxon>
        <taxon>Pentapetalae</taxon>
        <taxon>rosids</taxon>
        <taxon>fabids</taxon>
        <taxon>Fabales</taxon>
        <taxon>Fabaceae</taxon>
        <taxon>Papilionoideae</taxon>
        <taxon>50 kb inversion clade</taxon>
        <taxon>NPAAA clade</taxon>
        <taxon>indigoferoid/millettioid clade</taxon>
        <taxon>Phaseoleae</taxon>
        <taxon>Vigna</taxon>
    </lineage>
</organism>
<gene>
    <name evidence="1" type="primary">Vigan.05G222600</name>
    <name evidence="1" type="ORF">VIGAN_05222600</name>
</gene>